<dbReference type="HAMAP" id="MF_01521">
    <property type="entry name" value="MntP_pump"/>
    <property type="match status" value="1"/>
</dbReference>
<evidence type="ECO:0000256" key="6">
    <source>
        <dbReference type="ARBA" id="ARBA00023136"/>
    </source>
</evidence>
<comment type="similarity">
    <text evidence="8">Belongs to the MntP (TC 9.B.29) family.</text>
</comment>
<keyword evidence="7 8" id="KW-0464">Manganese</keyword>
<comment type="function">
    <text evidence="8">Probably functions as a manganese efflux pump.</text>
</comment>
<evidence type="ECO:0000256" key="1">
    <source>
        <dbReference type="ARBA" id="ARBA00022448"/>
    </source>
</evidence>
<evidence type="ECO:0000313" key="9">
    <source>
        <dbReference type="EMBL" id="HGI31346.1"/>
    </source>
</evidence>
<keyword evidence="2 8" id="KW-1003">Cell membrane</keyword>
<dbReference type="GO" id="GO:0005886">
    <property type="term" value="C:plasma membrane"/>
    <property type="evidence" value="ECO:0007669"/>
    <property type="project" value="UniProtKB-SubCell"/>
</dbReference>
<feature type="transmembrane region" description="Helical" evidence="8">
    <location>
        <begin position="39"/>
        <end position="58"/>
    </location>
</feature>
<evidence type="ECO:0000256" key="3">
    <source>
        <dbReference type="ARBA" id="ARBA00022692"/>
    </source>
</evidence>
<feature type="transmembrane region" description="Helical" evidence="8">
    <location>
        <begin position="64"/>
        <end position="86"/>
    </location>
</feature>
<feature type="transmembrane region" description="Helical" evidence="8">
    <location>
        <begin position="6"/>
        <end position="27"/>
    </location>
</feature>
<accession>A0A7V4DEM7</accession>
<gene>
    <name evidence="8" type="primary">mntP</name>
    <name evidence="9" type="ORF">ENV30_08605</name>
</gene>
<sequence>MKSVELAFLAFGLGLDAFSVAVAFGMCQKTCPVGARLRLSLAFGAFQFFMPLLGFLAGAKVTNIVASFDHFVVLGILSSVGVKMVAEGLRRDETRPFPDLSRGWPLLFASLATSIDALAVGFSFALLQERVLFEAMVIGIFAFSMTYLGVSFGHQVQRRAVFSRPEVFGGIVLILIGFKVFLEHL</sequence>
<keyword evidence="6 8" id="KW-0472">Membrane</keyword>
<reference evidence="9" key="1">
    <citation type="journal article" date="2020" name="mSystems">
        <title>Genome- and Community-Level Interaction Insights into Carbon Utilization and Element Cycling Functions of Hydrothermarchaeota in Hydrothermal Sediment.</title>
        <authorList>
            <person name="Zhou Z."/>
            <person name="Liu Y."/>
            <person name="Xu W."/>
            <person name="Pan J."/>
            <person name="Luo Z.H."/>
            <person name="Li M."/>
        </authorList>
    </citation>
    <scope>NUCLEOTIDE SEQUENCE [LARGE SCALE GENOMIC DNA]</scope>
    <source>
        <strain evidence="9">SpSt-747</strain>
    </source>
</reference>
<feature type="transmembrane region" description="Helical" evidence="8">
    <location>
        <begin position="131"/>
        <end position="150"/>
    </location>
</feature>
<name>A0A7V4DEM7_9BACT</name>
<feature type="transmembrane region" description="Helical" evidence="8">
    <location>
        <begin position="106"/>
        <end position="125"/>
    </location>
</feature>
<evidence type="ECO:0000256" key="4">
    <source>
        <dbReference type="ARBA" id="ARBA00022989"/>
    </source>
</evidence>
<dbReference type="InterPro" id="IPR022929">
    <property type="entry name" value="Put_MntP"/>
</dbReference>
<keyword evidence="4 8" id="KW-1133">Transmembrane helix</keyword>
<dbReference type="InterPro" id="IPR003810">
    <property type="entry name" value="Mntp/YtaF"/>
</dbReference>
<protein>
    <recommendedName>
        <fullName evidence="8">Putative manganese efflux pump MntP</fullName>
    </recommendedName>
</protein>
<dbReference type="Pfam" id="PF02659">
    <property type="entry name" value="Mntp"/>
    <property type="match status" value="1"/>
</dbReference>
<dbReference type="PANTHER" id="PTHR35529">
    <property type="entry name" value="MANGANESE EFFLUX PUMP MNTP-RELATED"/>
    <property type="match status" value="1"/>
</dbReference>
<dbReference type="PANTHER" id="PTHR35529:SF1">
    <property type="entry name" value="MANGANESE EFFLUX PUMP MNTP-RELATED"/>
    <property type="match status" value="1"/>
</dbReference>
<comment type="subcellular location">
    <subcellularLocation>
        <location evidence="8">Cell membrane</location>
        <topology evidence="8">Multi-pass membrane protein</topology>
    </subcellularLocation>
</comment>
<evidence type="ECO:0000256" key="7">
    <source>
        <dbReference type="ARBA" id="ARBA00023211"/>
    </source>
</evidence>
<dbReference type="EMBL" id="DTFV01000123">
    <property type="protein sequence ID" value="HGI31346.1"/>
    <property type="molecule type" value="Genomic_DNA"/>
</dbReference>
<dbReference type="GO" id="GO:0005384">
    <property type="term" value="F:manganese ion transmembrane transporter activity"/>
    <property type="evidence" value="ECO:0007669"/>
    <property type="project" value="UniProtKB-UniRule"/>
</dbReference>
<dbReference type="AlphaFoldDB" id="A0A7V4DEM7"/>
<evidence type="ECO:0000256" key="8">
    <source>
        <dbReference type="HAMAP-Rule" id="MF_01521"/>
    </source>
</evidence>
<keyword evidence="5 8" id="KW-0406">Ion transport</keyword>
<proteinExistence type="inferred from homology"/>
<comment type="caution">
    <text evidence="9">The sequence shown here is derived from an EMBL/GenBank/DDBJ whole genome shotgun (WGS) entry which is preliminary data.</text>
</comment>
<evidence type="ECO:0000256" key="5">
    <source>
        <dbReference type="ARBA" id="ARBA00023065"/>
    </source>
</evidence>
<keyword evidence="3 8" id="KW-0812">Transmembrane</keyword>
<feature type="transmembrane region" description="Helical" evidence="8">
    <location>
        <begin position="162"/>
        <end position="182"/>
    </location>
</feature>
<evidence type="ECO:0000256" key="2">
    <source>
        <dbReference type="ARBA" id="ARBA00022475"/>
    </source>
</evidence>
<keyword evidence="1 8" id="KW-0813">Transport</keyword>
<organism evidence="9">
    <name type="scientific">Candidatus Caldatribacterium californiense</name>
    <dbReference type="NCBI Taxonomy" id="1454726"/>
    <lineage>
        <taxon>Bacteria</taxon>
        <taxon>Pseudomonadati</taxon>
        <taxon>Atribacterota</taxon>
        <taxon>Atribacteria</taxon>
        <taxon>Atribacterales</taxon>
        <taxon>Candidatus Caldatribacteriaceae</taxon>
        <taxon>Candidatus Caldatribacterium</taxon>
    </lineage>
</organism>